<evidence type="ECO:0000256" key="1">
    <source>
        <dbReference type="SAM" id="MobiDB-lite"/>
    </source>
</evidence>
<keyword evidence="3" id="KW-0732">Signal</keyword>
<gene>
    <name evidence="4" type="ORF">TR125289</name>
</gene>
<accession>A0A0X3NUL9</accession>
<dbReference type="AlphaFoldDB" id="A0A0X3NUL9"/>
<protein>
    <submittedName>
        <fullName evidence="4">Uncharacterized protein</fullName>
    </submittedName>
</protein>
<feature type="signal peptide" evidence="3">
    <location>
        <begin position="1"/>
        <end position="28"/>
    </location>
</feature>
<evidence type="ECO:0000256" key="3">
    <source>
        <dbReference type="SAM" id="SignalP"/>
    </source>
</evidence>
<keyword evidence="2" id="KW-1133">Transmembrane helix</keyword>
<evidence type="ECO:0000313" key="4">
    <source>
        <dbReference type="EMBL" id="JAP42810.1"/>
    </source>
</evidence>
<feature type="compositionally biased region" description="Low complexity" evidence="1">
    <location>
        <begin position="517"/>
        <end position="530"/>
    </location>
</feature>
<feature type="transmembrane region" description="Helical" evidence="2">
    <location>
        <begin position="271"/>
        <end position="293"/>
    </location>
</feature>
<sequence length="706" mass="76472">MLQTLNRMSQLYKLLFFLLLVSSSSVNGDIGCYCDSQSCQDLGATECRAEFYCYVSFRAAQHGNRTQQQQHRSSVETLAAASLFDSSLPEDGGVWASTKPRPTKQYYEAVNRGCVASSQLDICIGTAHDEGENGLLIRCCKDSWCNTGRTLEIAHAESPDQSKHVSVSSRPSSFGEDPLYNALPRTPQRFPFSKAVPEGVQSGQPFRKREDLPAGPRSPLRPITSKMSNQMKSIWDLPTPASSTQTSDTAKPSVSEEATGSYSIVLQPLHIAIGVCLVILMVVAILLHVLIVLQRRHRRLKRELRQTQKSGLRQESGNQQSPIWLHHQRPGGPQHTSLAILNGTRILAHFDVHGMPDEHAGDQPTQLGLQQMQYTESSGDPYAPVPHSVFAKQAPMKSSGCAEFCLWCRRKQSNQTSYDAEFYDEVIPRNSTAVAQERTRSILQDRLPLPATSKSSLEKNAYTPFLDTKKSNGCYSSPKNADDAVVLTTSSAGPCASTDPDNRGKLIGQIPPTYAPGSSMSGSSTNNQSTAESSLPTQSSNGWTEPHGVMPCGNSNAASTAIKHLTLGTERPSLSGSSETGCLMGSEFEMRRANVALPPTMPPPPPQPPVGPGSTQVMGPIPLDSPPLGLASFRCANTQDPCALVAPYAQLQLSLSLDQYDTPEGIFRAGESDSSCSCAQHVSSNPTTNSSLLHSYCEHGGGDYRR</sequence>
<organism evidence="4">
    <name type="scientific">Schistocephalus solidus</name>
    <name type="common">Tapeworm</name>
    <dbReference type="NCBI Taxonomy" id="70667"/>
    <lineage>
        <taxon>Eukaryota</taxon>
        <taxon>Metazoa</taxon>
        <taxon>Spiralia</taxon>
        <taxon>Lophotrochozoa</taxon>
        <taxon>Platyhelminthes</taxon>
        <taxon>Cestoda</taxon>
        <taxon>Eucestoda</taxon>
        <taxon>Diphyllobothriidea</taxon>
        <taxon>Diphyllobothriidae</taxon>
        <taxon>Schistocephalus</taxon>
    </lineage>
</organism>
<feature type="region of interest" description="Disordered" evidence="1">
    <location>
        <begin position="494"/>
        <end position="555"/>
    </location>
</feature>
<feature type="compositionally biased region" description="Basic and acidic residues" evidence="1">
    <location>
        <begin position="696"/>
        <end position="706"/>
    </location>
</feature>
<name>A0A0X3NUL9_SCHSO</name>
<feature type="region of interest" description="Disordered" evidence="1">
    <location>
        <begin position="683"/>
        <end position="706"/>
    </location>
</feature>
<feature type="region of interest" description="Disordered" evidence="1">
    <location>
        <begin position="156"/>
        <end position="225"/>
    </location>
</feature>
<feature type="chain" id="PRO_5007050747" evidence="3">
    <location>
        <begin position="29"/>
        <end position="706"/>
    </location>
</feature>
<feature type="compositionally biased region" description="Low complexity" evidence="1">
    <location>
        <begin position="164"/>
        <end position="173"/>
    </location>
</feature>
<reference evidence="4" key="1">
    <citation type="submission" date="2016-01" db="EMBL/GenBank/DDBJ databases">
        <title>Reference transcriptome for the parasite Schistocephalus solidus: insights into the molecular evolution of parasitism.</title>
        <authorList>
            <person name="Hebert F.O."/>
            <person name="Grambauer S."/>
            <person name="Barber I."/>
            <person name="Landry C.R."/>
            <person name="Aubin-Horth N."/>
        </authorList>
    </citation>
    <scope>NUCLEOTIDE SEQUENCE</scope>
</reference>
<proteinExistence type="predicted"/>
<feature type="compositionally biased region" description="Polar residues" evidence="1">
    <location>
        <begin position="531"/>
        <end position="543"/>
    </location>
</feature>
<keyword evidence="2" id="KW-0812">Transmembrane</keyword>
<feature type="compositionally biased region" description="Polar residues" evidence="1">
    <location>
        <begin position="683"/>
        <end position="693"/>
    </location>
</feature>
<evidence type="ECO:0000256" key="2">
    <source>
        <dbReference type="SAM" id="Phobius"/>
    </source>
</evidence>
<keyword evidence="2" id="KW-0472">Membrane</keyword>
<dbReference type="EMBL" id="GEEE01020415">
    <property type="protein sequence ID" value="JAP42810.1"/>
    <property type="molecule type" value="Transcribed_RNA"/>
</dbReference>